<sequence>MDHNQMVELARDFARQKPFLKLASLFAPYRAKGFEKVRIGSDADGGYVMIDDFAGIELALSFGIDINVDWDLGIAARDIRVQQYDHTVAEAPEKHPLLSFYSKRIAAAGNDENSTSIGYILDQAGISEEASAILKIDIESDEWPVFDECDAAHLAKFSQILVEFHNFSYSVDHQWLRRATRVMQKINNNFFVSHVHANNWSPMAVVGNVYFPDTLEISFANRARYEPETSDELFPTFLDAPNNPLKPDLYLGAFRYGEIGR</sequence>
<dbReference type="AlphaFoldDB" id="A0A512JS70"/>
<gene>
    <name evidence="1" type="ORF">MGN01_46410</name>
</gene>
<protein>
    <recommendedName>
        <fullName evidence="3">Methyltransferase FkbM domain-containing protein</fullName>
    </recommendedName>
</protein>
<comment type="caution">
    <text evidence="1">The sequence shown here is derived from an EMBL/GenBank/DDBJ whole genome shotgun (WGS) entry which is preliminary data.</text>
</comment>
<keyword evidence="2" id="KW-1185">Reference proteome</keyword>
<dbReference type="InterPro" id="IPR026913">
    <property type="entry name" value="METTL24"/>
</dbReference>
<accession>A0A512JS70</accession>
<dbReference type="EMBL" id="BJZV01000074">
    <property type="protein sequence ID" value="GEP12796.1"/>
    <property type="molecule type" value="Genomic_DNA"/>
</dbReference>
<dbReference type="OrthoDB" id="6310850at2"/>
<reference evidence="1 2" key="1">
    <citation type="submission" date="2019-07" db="EMBL/GenBank/DDBJ databases">
        <title>Whole genome shotgun sequence of Methylobacterium gnaphalii NBRC 107716.</title>
        <authorList>
            <person name="Hosoyama A."/>
            <person name="Uohara A."/>
            <person name="Ohji S."/>
            <person name="Ichikawa N."/>
        </authorList>
    </citation>
    <scope>NUCLEOTIDE SEQUENCE [LARGE SCALE GENOMIC DNA]</scope>
    <source>
        <strain evidence="1 2">NBRC 107716</strain>
    </source>
</reference>
<name>A0A512JS70_9HYPH</name>
<organism evidence="1 2">
    <name type="scientific">Methylobacterium gnaphalii</name>
    <dbReference type="NCBI Taxonomy" id="1010610"/>
    <lineage>
        <taxon>Bacteria</taxon>
        <taxon>Pseudomonadati</taxon>
        <taxon>Pseudomonadota</taxon>
        <taxon>Alphaproteobacteria</taxon>
        <taxon>Hyphomicrobiales</taxon>
        <taxon>Methylobacteriaceae</taxon>
        <taxon>Methylobacterium</taxon>
    </lineage>
</organism>
<evidence type="ECO:0008006" key="3">
    <source>
        <dbReference type="Google" id="ProtNLM"/>
    </source>
</evidence>
<proteinExistence type="predicted"/>
<dbReference type="RefSeq" id="WP_147049118.1">
    <property type="nucleotide sequence ID" value="NZ_BJZV01000074.1"/>
</dbReference>
<evidence type="ECO:0000313" key="2">
    <source>
        <dbReference type="Proteomes" id="UP000321750"/>
    </source>
</evidence>
<dbReference type="PANTHER" id="PTHR32026">
    <property type="entry name" value="METHYLTRANSFERASE-LIKE PROTEIN 24"/>
    <property type="match status" value="1"/>
</dbReference>
<dbReference type="Proteomes" id="UP000321750">
    <property type="component" value="Unassembled WGS sequence"/>
</dbReference>
<evidence type="ECO:0000313" key="1">
    <source>
        <dbReference type="EMBL" id="GEP12796.1"/>
    </source>
</evidence>